<evidence type="ECO:0000256" key="1">
    <source>
        <dbReference type="SAM" id="Phobius"/>
    </source>
</evidence>
<keyword evidence="1" id="KW-1133">Transmembrane helix</keyword>
<gene>
    <name evidence="2" type="ORF">ACFQ21_15175</name>
</gene>
<evidence type="ECO:0000313" key="3">
    <source>
        <dbReference type="Proteomes" id="UP001597112"/>
    </source>
</evidence>
<keyword evidence="1" id="KW-0812">Transmembrane</keyword>
<dbReference type="RefSeq" id="WP_377580117.1">
    <property type="nucleotide sequence ID" value="NZ_JBHTKA010000004.1"/>
</dbReference>
<dbReference type="Proteomes" id="UP001597112">
    <property type="component" value="Unassembled WGS sequence"/>
</dbReference>
<name>A0ABW3K6A6_9BACT</name>
<accession>A0ABW3K6A6</accession>
<organism evidence="2 3">
    <name type="scientific">Ohtaekwangia kribbensis</name>
    <dbReference type="NCBI Taxonomy" id="688913"/>
    <lineage>
        <taxon>Bacteria</taxon>
        <taxon>Pseudomonadati</taxon>
        <taxon>Bacteroidota</taxon>
        <taxon>Cytophagia</taxon>
        <taxon>Cytophagales</taxon>
        <taxon>Fulvivirgaceae</taxon>
        <taxon>Ohtaekwangia</taxon>
    </lineage>
</organism>
<keyword evidence="1" id="KW-0472">Membrane</keyword>
<feature type="transmembrane region" description="Helical" evidence="1">
    <location>
        <begin position="228"/>
        <end position="251"/>
    </location>
</feature>
<protein>
    <recommendedName>
        <fullName evidence="4">Chain length determinant protein</fullName>
    </recommendedName>
</protein>
<reference evidence="3" key="1">
    <citation type="journal article" date="2019" name="Int. J. Syst. Evol. Microbiol.">
        <title>The Global Catalogue of Microorganisms (GCM) 10K type strain sequencing project: providing services to taxonomists for standard genome sequencing and annotation.</title>
        <authorList>
            <consortium name="The Broad Institute Genomics Platform"/>
            <consortium name="The Broad Institute Genome Sequencing Center for Infectious Disease"/>
            <person name="Wu L."/>
            <person name="Ma J."/>
        </authorList>
    </citation>
    <scope>NUCLEOTIDE SEQUENCE [LARGE SCALE GENOMIC DNA]</scope>
    <source>
        <strain evidence="3">CCUG 58938</strain>
    </source>
</reference>
<comment type="caution">
    <text evidence="2">The sequence shown here is derived from an EMBL/GenBank/DDBJ whole genome shotgun (WGS) entry which is preliminary data.</text>
</comment>
<evidence type="ECO:0000313" key="2">
    <source>
        <dbReference type="EMBL" id="MFD1000666.1"/>
    </source>
</evidence>
<feature type="transmembrane region" description="Helical" evidence="1">
    <location>
        <begin position="27"/>
        <end position="47"/>
    </location>
</feature>
<proteinExistence type="predicted"/>
<evidence type="ECO:0008006" key="4">
    <source>
        <dbReference type="Google" id="ProtNLM"/>
    </source>
</evidence>
<keyword evidence="3" id="KW-1185">Reference proteome</keyword>
<sequence>MTKKVHSDEIDLMELLARVYRAIKRNLLLFTVLPVMGVIFTLSLAYNSSDKFSSSMMITTDLLSENEAKFIFDELEKADSIPGLSSEEERKLLGLNFDVGQSEQSDKSKRVYLKITAVVTDPVIFPSLEKTVVKYINSVDPVVRSRQNQELYYKQMIAKIDGEIAAMDQVKQKTEAMASYVDPSELYAKTVELFRIRTESEIKLKSISTVQVTKGFGSLIKDARMSKVMVAVAGLALGFFIAILLLFIKFFNDYNRALKIE</sequence>
<dbReference type="EMBL" id="JBHTKA010000004">
    <property type="protein sequence ID" value="MFD1000666.1"/>
    <property type="molecule type" value="Genomic_DNA"/>
</dbReference>